<dbReference type="GO" id="GO:0016020">
    <property type="term" value="C:membrane"/>
    <property type="evidence" value="ECO:0007669"/>
    <property type="project" value="InterPro"/>
</dbReference>
<accession>A0A0A1DL95</accession>
<keyword evidence="1" id="KW-0808">Transferase</keyword>
<organism evidence="6 7">
    <name type="scientific">Nocardioides simplex</name>
    <name type="common">Arthrobacter simplex</name>
    <dbReference type="NCBI Taxonomy" id="2045"/>
    <lineage>
        <taxon>Bacteria</taxon>
        <taxon>Bacillati</taxon>
        <taxon>Actinomycetota</taxon>
        <taxon>Actinomycetes</taxon>
        <taxon>Propionibacteriales</taxon>
        <taxon>Nocardioidaceae</taxon>
        <taxon>Pimelobacter</taxon>
    </lineage>
</organism>
<feature type="domain" description="Signal transduction histidine kinase subgroup 3 dimerisation and phosphoacceptor" evidence="5">
    <location>
        <begin position="196"/>
        <end position="260"/>
    </location>
</feature>
<reference evidence="6 7" key="1">
    <citation type="journal article" date="2015" name="Genome Announc.">
        <title>Complete Genome Sequence of Steroid-Transforming Nocardioides simplex VKM Ac-2033D.</title>
        <authorList>
            <person name="Shtratnikova V.Y."/>
            <person name="Schelkunov M.I."/>
            <person name="Pekov Y.A."/>
            <person name="Fokina V.V."/>
            <person name="Logacheva M.D."/>
            <person name="Sokolov S.L."/>
            <person name="Bragin E.Y."/>
            <person name="Ashapkin V.V."/>
            <person name="Donova M.V."/>
        </authorList>
    </citation>
    <scope>NUCLEOTIDE SEQUENCE [LARGE SCALE GENOMIC DNA]</scope>
    <source>
        <strain evidence="6 7">VKM Ac-2033D</strain>
    </source>
</reference>
<dbReference type="KEGG" id="psim:KR76_17390"/>
<protein>
    <submittedName>
        <fullName evidence="6">Sensor histidine kinase</fullName>
    </submittedName>
</protein>
<keyword evidence="4" id="KW-0472">Membrane</keyword>
<evidence type="ECO:0000256" key="2">
    <source>
        <dbReference type="ARBA" id="ARBA00022777"/>
    </source>
</evidence>
<dbReference type="Proteomes" id="UP000030300">
    <property type="component" value="Chromosome"/>
</dbReference>
<dbReference type="PANTHER" id="PTHR24421">
    <property type="entry name" value="NITRATE/NITRITE SENSOR PROTEIN NARX-RELATED"/>
    <property type="match status" value="1"/>
</dbReference>
<dbReference type="Gene3D" id="1.20.5.1930">
    <property type="match status" value="1"/>
</dbReference>
<evidence type="ECO:0000259" key="5">
    <source>
        <dbReference type="Pfam" id="PF07730"/>
    </source>
</evidence>
<evidence type="ECO:0000256" key="3">
    <source>
        <dbReference type="ARBA" id="ARBA00023012"/>
    </source>
</evidence>
<dbReference type="eggNOG" id="COG4585">
    <property type="taxonomic scope" value="Bacteria"/>
</dbReference>
<evidence type="ECO:0000313" key="7">
    <source>
        <dbReference type="Proteomes" id="UP000030300"/>
    </source>
</evidence>
<keyword evidence="3" id="KW-0902">Two-component regulatory system</keyword>
<evidence type="ECO:0000313" key="6">
    <source>
        <dbReference type="EMBL" id="AIY18099.2"/>
    </source>
</evidence>
<dbReference type="InterPro" id="IPR036890">
    <property type="entry name" value="HATPase_C_sf"/>
</dbReference>
<dbReference type="Gene3D" id="3.30.565.10">
    <property type="entry name" value="Histidine kinase-like ATPase, C-terminal domain"/>
    <property type="match status" value="1"/>
</dbReference>
<dbReference type="EMBL" id="CP009896">
    <property type="protein sequence ID" value="AIY18099.2"/>
    <property type="molecule type" value="Genomic_DNA"/>
</dbReference>
<dbReference type="InterPro" id="IPR050482">
    <property type="entry name" value="Sensor_HK_TwoCompSys"/>
</dbReference>
<dbReference type="InterPro" id="IPR011712">
    <property type="entry name" value="Sig_transdc_His_kin_sub3_dim/P"/>
</dbReference>
<keyword evidence="4" id="KW-1133">Transmembrane helix</keyword>
<gene>
    <name evidence="6" type="ORF">KR76_17390</name>
</gene>
<feature type="transmembrane region" description="Helical" evidence="4">
    <location>
        <begin position="54"/>
        <end position="71"/>
    </location>
</feature>
<dbReference type="HOGENOM" id="CLU_000445_20_8_11"/>
<name>A0A0A1DL95_NOCSI</name>
<keyword evidence="7" id="KW-1185">Reference proteome</keyword>
<feature type="transmembrane region" description="Helical" evidence="4">
    <location>
        <begin position="130"/>
        <end position="149"/>
    </location>
</feature>
<dbReference type="AlphaFoldDB" id="A0A0A1DL95"/>
<dbReference type="PANTHER" id="PTHR24421:SF63">
    <property type="entry name" value="SENSOR HISTIDINE KINASE DESK"/>
    <property type="match status" value="1"/>
</dbReference>
<evidence type="ECO:0000256" key="4">
    <source>
        <dbReference type="SAM" id="Phobius"/>
    </source>
</evidence>
<dbReference type="GO" id="GO:0000155">
    <property type="term" value="F:phosphorelay sensor kinase activity"/>
    <property type="evidence" value="ECO:0007669"/>
    <property type="project" value="InterPro"/>
</dbReference>
<sequence>MSTTVEVMSETAPAAPRVVGRRGPWFAAIWLFFLIDPVRAGFQADDRVRGLSGVATTVVFAGVYLLLWWRMRARAQAFGDPVGETPGAGSALLLTLAGLGVLMMVLLGEPGVACLVYVAVAAVMVMPVRWAAPTVIAIAVLAVLLGLLPGWEFEFGVAFGVVAASVAVFGIRTIINRNAQLVTAHQRNAELAVDNERSRFARDLHDILGHSLTVITIKAELARRLIDVDPERTRAELADLERLSRDALADVRRAVEGYRDLTLPGELARARTALSAAEIEATLPNSTEDVPSELRELFAWTVREGVTNVIRHSGARHCEVVLGPGRAEVRDDGAGPGTPSVRGSGLAGLQERAAALGARLVTTKLDPGWSLAVVVE</sequence>
<proteinExistence type="predicted"/>
<dbReference type="CDD" id="cd16917">
    <property type="entry name" value="HATPase_UhpB-NarQ-NarX-like"/>
    <property type="match status" value="1"/>
</dbReference>
<keyword evidence="4" id="KW-0812">Transmembrane</keyword>
<dbReference type="Pfam" id="PF07730">
    <property type="entry name" value="HisKA_3"/>
    <property type="match status" value="1"/>
</dbReference>
<dbReference type="GO" id="GO:0046983">
    <property type="term" value="F:protein dimerization activity"/>
    <property type="evidence" value="ECO:0007669"/>
    <property type="project" value="InterPro"/>
</dbReference>
<evidence type="ECO:0000256" key="1">
    <source>
        <dbReference type="ARBA" id="ARBA00022679"/>
    </source>
</evidence>
<feature type="transmembrane region" description="Helical" evidence="4">
    <location>
        <begin position="155"/>
        <end position="175"/>
    </location>
</feature>
<feature type="transmembrane region" description="Helical" evidence="4">
    <location>
        <begin position="25"/>
        <end position="42"/>
    </location>
</feature>
<keyword evidence="2 6" id="KW-0418">Kinase</keyword>
<dbReference type="STRING" id="2045.KR76_17390"/>
<feature type="transmembrane region" description="Helical" evidence="4">
    <location>
        <begin position="91"/>
        <end position="118"/>
    </location>
</feature>